<dbReference type="Gene3D" id="1.10.260.40">
    <property type="entry name" value="lambda repressor-like DNA-binding domains"/>
    <property type="match status" value="1"/>
</dbReference>
<feature type="domain" description="HTH cro/C1-type" evidence="1">
    <location>
        <begin position="30"/>
        <end position="87"/>
    </location>
</feature>
<accession>A0A1B2LWM1</accession>
<dbReference type="STRING" id="1789224.BFG52_02435"/>
<dbReference type="Gene3D" id="3.30.450.180">
    <property type="match status" value="1"/>
</dbReference>
<dbReference type="CDD" id="cd00093">
    <property type="entry name" value="HTH_XRE"/>
    <property type="match status" value="1"/>
</dbReference>
<dbReference type="GO" id="GO:0003677">
    <property type="term" value="F:DNA binding"/>
    <property type="evidence" value="ECO:0007669"/>
    <property type="project" value="InterPro"/>
</dbReference>
<dbReference type="SMART" id="SM00530">
    <property type="entry name" value="HTH_XRE"/>
    <property type="match status" value="1"/>
</dbReference>
<reference evidence="2 3" key="1">
    <citation type="submission" date="2016-08" db="EMBL/GenBank/DDBJ databases">
        <authorList>
            <person name="Seilhamer J.J."/>
        </authorList>
    </citation>
    <scope>NUCLEOTIDE SEQUENCE [LARGE SCALE GENOMIC DNA]</scope>
    <source>
        <strain evidence="2 3">BRTC-1</strain>
    </source>
</reference>
<dbReference type="InterPro" id="IPR010982">
    <property type="entry name" value="Lambda_DNA-bd_dom_sf"/>
</dbReference>
<protein>
    <submittedName>
        <fullName evidence="2">Transcriptional regulator</fullName>
    </submittedName>
</protein>
<evidence type="ECO:0000313" key="2">
    <source>
        <dbReference type="EMBL" id="AOA57324.1"/>
    </source>
</evidence>
<dbReference type="InterPro" id="IPR001387">
    <property type="entry name" value="Cro/C1-type_HTH"/>
</dbReference>
<name>A0A1B2LWM1_9GAMM</name>
<sequence>MQNRRQRVRPELADFLQRKRASLCPEAFGIARHARRRAPGLRREEVAALAGVGVSWYTWLEQGRDIGVSSQLLDRLAQVLQMNYAEREHLYLLTQMRVPLETGDTEHDVPHLIQRMLLDLPANYLCYVLNLHWDVLAFNAKADQYFQFSSTTLAERNFLWQLFDNPLYQERLFDWSQDAEQLLSSFRRDFVRVKQHAQIQHMIASLNQRSATFRQLWAQHDIYQPCTGQRRLRYCNQVEQYAYTSLTFDLEKHRRLIVYAPSF</sequence>
<dbReference type="Proteomes" id="UP000093391">
    <property type="component" value="Chromosome"/>
</dbReference>
<dbReference type="PANTHER" id="PTHR35010">
    <property type="entry name" value="BLL4672 PROTEIN-RELATED"/>
    <property type="match status" value="1"/>
</dbReference>
<evidence type="ECO:0000313" key="3">
    <source>
        <dbReference type="Proteomes" id="UP000093391"/>
    </source>
</evidence>
<organism evidence="2 3">
    <name type="scientific">Acinetobacter larvae</name>
    <dbReference type="NCBI Taxonomy" id="1789224"/>
    <lineage>
        <taxon>Bacteria</taxon>
        <taxon>Pseudomonadati</taxon>
        <taxon>Pseudomonadota</taxon>
        <taxon>Gammaproteobacteria</taxon>
        <taxon>Moraxellales</taxon>
        <taxon>Moraxellaceae</taxon>
        <taxon>Acinetobacter</taxon>
    </lineage>
</organism>
<dbReference type="InterPro" id="IPR041413">
    <property type="entry name" value="MLTR_LBD"/>
</dbReference>
<keyword evidence="3" id="KW-1185">Reference proteome</keyword>
<evidence type="ECO:0000259" key="1">
    <source>
        <dbReference type="SMART" id="SM00530"/>
    </source>
</evidence>
<dbReference type="AlphaFoldDB" id="A0A1B2LWM1"/>
<dbReference type="EMBL" id="CP016895">
    <property type="protein sequence ID" value="AOA57324.1"/>
    <property type="molecule type" value="Genomic_DNA"/>
</dbReference>
<dbReference type="OrthoDB" id="5346389at2"/>
<dbReference type="KEGG" id="ala:BFG52_02435"/>
<dbReference type="RefSeq" id="WP_067552151.1">
    <property type="nucleotide sequence ID" value="NZ_CP016895.1"/>
</dbReference>
<dbReference type="Pfam" id="PF17765">
    <property type="entry name" value="MLTR_LBD"/>
    <property type="match status" value="1"/>
</dbReference>
<dbReference type="SUPFAM" id="SSF47413">
    <property type="entry name" value="lambda repressor-like DNA-binding domains"/>
    <property type="match status" value="1"/>
</dbReference>
<dbReference type="Pfam" id="PF13560">
    <property type="entry name" value="HTH_31"/>
    <property type="match status" value="1"/>
</dbReference>
<proteinExistence type="predicted"/>
<gene>
    <name evidence="2" type="ORF">BFG52_02435</name>
</gene>